<reference evidence="1" key="1">
    <citation type="journal article" date="2014" name="Int. J. Syst. Evol. Microbiol.">
        <title>Complete genome sequence of Corynebacterium casei LMG S-19264T (=DSM 44701T), isolated from a smear-ripened cheese.</title>
        <authorList>
            <consortium name="US DOE Joint Genome Institute (JGI-PGF)"/>
            <person name="Walter F."/>
            <person name="Albersmeier A."/>
            <person name="Kalinowski J."/>
            <person name="Ruckert C."/>
        </authorList>
    </citation>
    <scope>NUCLEOTIDE SEQUENCE</scope>
    <source>
        <strain evidence="1">CGMCC 4.3508</strain>
    </source>
</reference>
<dbReference type="EMBL" id="BMMH01000007">
    <property type="protein sequence ID" value="GGL20728.1"/>
    <property type="molecule type" value="Genomic_DNA"/>
</dbReference>
<dbReference type="AlphaFoldDB" id="A0A917VUN4"/>
<proteinExistence type="predicted"/>
<comment type="caution">
    <text evidence="1">The sequence shown here is derived from an EMBL/GenBank/DDBJ whole genome shotgun (WGS) entry which is preliminary data.</text>
</comment>
<evidence type="ECO:0000313" key="2">
    <source>
        <dbReference type="Proteomes" id="UP000638263"/>
    </source>
</evidence>
<dbReference type="RefSeq" id="WP_062998616.1">
    <property type="nucleotide sequence ID" value="NZ_BMMH01000007.1"/>
</dbReference>
<accession>A0A917VUN4</accession>
<dbReference type="Proteomes" id="UP000638263">
    <property type="component" value="Unassembled WGS sequence"/>
</dbReference>
<gene>
    <name evidence="1" type="ORF">GCM10011588_39480</name>
</gene>
<name>A0A917VUN4_9NOCA</name>
<sequence>MRDIDMLAAAAAPDPRLGARTNTESFGALVDQIASCCAIAFRAPRSRVGACEVDDALAQLRWLGGEYSDLIDEVATGICRLPPLAHSRVGILGIRLLTCRMP</sequence>
<keyword evidence="2" id="KW-1185">Reference proteome</keyword>
<organism evidence="1 2">
    <name type="scientific">Nocardia jinanensis</name>
    <dbReference type="NCBI Taxonomy" id="382504"/>
    <lineage>
        <taxon>Bacteria</taxon>
        <taxon>Bacillati</taxon>
        <taxon>Actinomycetota</taxon>
        <taxon>Actinomycetes</taxon>
        <taxon>Mycobacteriales</taxon>
        <taxon>Nocardiaceae</taxon>
        <taxon>Nocardia</taxon>
    </lineage>
</organism>
<protein>
    <submittedName>
        <fullName evidence="1">Uncharacterized protein</fullName>
    </submittedName>
</protein>
<evidence type="ECO:0000313" key="1">
    <source>
        <dbReference type="EMBL" id="GGL20728.1"/>
    </source>
</evidence>
<reference evidence="1" key="2">
    <citation type="submission" date="2020-09" db="EMBL/GenBank/DDBJ databases">
        <authorList>
            <person name="Sun Q."/>
            <person name="Zhou Y."/>
        </authorList>
    </citation>
    <scope>NUCLEOTIDE SEQUENCE</scope>
    <source>
        <strain evidence="1">CGMCC 4.3508</strain>
    </source>
</reference>